<evidence type="ECO:0000313" key="1">
    <source>
        <dbReference type="EMBL" id="TRM58370.1"/>
    </source>
</evidence>
<keyword evidence="2" id="KW-1185">Reference proteome</keyword>
<sequence>MYEIFSHLQPAQLLSVSRTNKTLRDALMRKSARWIWRASFHNDEDIPPVPVDLNEPQYARLLFDKSCMYCPSRYGVNVAWAARVRCCGKCLEEKFMEHDELEGDDDVRRALEVCVPSYEHKTYGTIYVIDQVESFFDACNMLPDDDDELVLAWLRDRRRQCEEQSEHGLQLEKMVRRDLRRQRREAIYQKLRESGWGEELQKLEHDLRDHPLVRKTQRLTQKGWKKIESELNMFVTERNRVRLKLQKADIIRRRYYLLADVYDEFLATQPRDAVFPPIGSLVSLENLRTALENTPVDQCQLSRDFYLRLIKEIPPTSLAKWREQADAALIDLLKTARPGQATTVDHLRLASTLFVIVLEYEARGTVKTYPDLLVDDSVTDYFVNVSGPATGKERAFFPWSARRLAVADVGFAQIARGLLTLAGMDPDRATHDEVQLRDPWFFVEGKEVLQALRWPNVVAYARDRLSSGDKIFLASEEEAAWCRWELANSEWSLAETHESNAILPRTIMVFCAHCSATFNGYDAGSHLSSLHGKDVVTFRDIVPRRGSGMLPNGLAFPRREFVHEAMFTIPDAPPVSGTEL</sequence>
<dbReference type="OrthoDB" id="2322499at2759"/>
<proteinExistence type="predicted"/>
<accession>A0A550C0Q9</accession>
<dbReference type="SUPFAM" id="SSF81383">
    <property type="entry name" value="F-box domain"/>
    <property type="match status" value="1"/>
</dbReference>
<name>A0A550C0Q9_9AGAR</name>
<protein>
    <recommendedName>
        <fullName evidence="3">F-box domain-containing protein</fullName>
    </recommendedName>
</protein>
<reference evidence="1 2" key="1">
    <citation type="journal article" date="2019" name="New Phytol.">
        <title>Comparative genomics reveals unique wood-decay strategies and fruiting body development in the Schizophyllaceae.</title>
        <authorList>
            <person name="Almasi E."/>
            <person name="Sahu N."/>
            <person name="Krizsan K."/>
            <person name="Balint B."/>
            <person name="Kovacs G.M."/>
            <person name="Kiss B."/>
            <person name="Cseklye J."/>
            <person name="Drula E."/>
            <person name="Henrissat B."/>
            <person name="Nagy I."/>
            <person name="Chovatia M."/>
            <person name="Adam C."/>
            <person name="LaButti K."/>
            <person name="Lipzen A."/>
            <person name="Riley R."/>
            <person name="Grigoriev I.V."/>
            <person name="Nagy L.G."/>
        </authorList>
    </citation>
    <scope>NUCLEOTIDE SEQUENCE [LARGE SCALE GENOMIC DNA]</scope>
    <source>
        <strain evidence="1 2">NL-1724</strain>
    </source>
</reference>
<comment type="caution">
    <text evidence="1">The sequence shown here is derived from an EMBL/GenBank/DDBJ whole genome shotgun (WGS) entry which is preliminary data.</text>
</comment>
<dbReference type="EMBL" id="VDMD01000036">
    <property type="protein sequence ID" value="TRM58370.1"/>
    <property type="molecule type" value="Genomic_DNA"/>
</dbReference>
<evidence type="ECO:0000313" key="2">
    <source>
        <dbReference type="Proteomes" id="UP000320762"/>
    </source>
</evidence>
<dbReference type="Proteomes" id="UP000320762">
    <property type="component" value="Unassembled WGS sequence"/>
</dbReference>
<evidence type="ECO:0008006" key="3">
    <source>
        <dbReference type="Google" id="ProtNLM"/>
    </source>
</evidence>
<gene>
    <name evidence="1" type="ORF">BD626DRAFT_184741</name>
</gene>
<dbReference type="InterPro" id="IPR036047">
    <property type="entry name" value="F-box-like_dom_sf"/>
</dbReference>
<organism evidence="1 2">
    <name type="scientific">Schizophyllum amplum</name>
    <dbReference type="NCBI Taxonomy" id="97359"/>
    <lineage>
        <taxon>Eukaryota</taxon>
        <taxon>Fungi</taxon>
        <taxon>Dikarya</taxon>
        <taxon>Basidiomycota</taxon>
        <taxon>Agaricomycotina</taxon>
        <taxon>Agaricomycetes</taxon>
        <taxon>Agaricomycetidae</taxon>
        <taxon>Agaricales</taxon>
        <taxon>Schizophyllaceae</taxon>
        <taxon>Schizophyllum</taxon>
    </lineage>
</organism>
<dbReference type="AlphaFoldDB" id="A0A550C0Q9"/>